<comment type="caution">
    <text evidence="2">The sequence shown here is derived from an EMBL/GenBank/DDBJ whole genome shotgun (WGS) entry which is preliminary data.</text>
</comment>
<dbReference type="SUPFAM" id="SSF142338">
    <property type="entry name" value="CofD-like"/>
    <property type="match status" value="1"/>
</dbReference>
<reference evidence="2 3" key="1">
    <citation type="journal article" date="2016" name="Nat. Commun.">
        <title>Thousands of microbial genomes shed light on interconnected biogeochemical processes in an aquifer system.</title>
        <authorList>
            <person name="Anantharaman K."/>
            <person name="Brown C.T."/>
            <person name="Hug L.A."/>
            <person name="Sharon I."/>
            <person name="Castelle C.J."/>
            <person name="Probst A.J."/>
            <person name="Thomas B.C."/>
            <person name="Singh A."/>
            <person name="Wilkins M.J."/>
            <person name="Karaoz U."/>
            <person name="Brodie E.L."/>
            <person name="Williams K.H."/>
            <person name="Hubbard S.S."/>
            <person name="Banfield J.F."/>
        </authorList>
    </citation>
    <scope>NUCLEOTIDE SEQUENCE [LARGE SCALE GENOMIC DNA]</scope>
</reference>
<dbReference type="PANTHER" id="PTHR30135:SF3">
    <property type="entry name" value="GLUCONEOGENESIS FACTOR-RELATED"/>
    <property type="match status" value="1"/>
</dbReference>
<evidence type="ECO:0008006" key="4">
    <source>
        <dbReference type="Google" id="ProtNLM"/>
    </source>
</evidence>
<sequence>MGHTFGNIFLSTLEKLTGSIDEAVDKISELLRLRGKVLPATLCKVKLIAYLKNGIILRGQNTIYGSDLDKLNKIALEPIAKANPKALRAIHDADLIVIGPGDLYSSLIPNFLISGISNAIKKCRAKKLFICNLMNRAGQTENFQPSDYVKIIEDYIGICVDYIIYNTGHPPQRLLNRYIHEGECLVPTTIIKNKRYMGDKLISKKFSKKEKGDQIKRNLIRHNSDLLANLIVNKILNLNRIDV</sequence>
<proteinExistence type="predicted"/>
<dbReference type="AlphaFoldDB" id="A0A1G2F5J9"/>
<dbReference type="Proteomes" id="UP000177725">
    <property type="component" value="Unassembled WGS sequence"/>
</dbReference>
<dbReference type="Gene3D" id="3.40.50.10680">
    <property type="entry name" value="CofD-like domains"/>
    <property type="match status" value="1"/>
</dbReference>
<dbReference type="CDD" id="cd07187">
    <property type="entry name" value="YvcK_like"/>
    <property type="match status" value="1"/>
</dbReference>
<evidence type="ECO:0000256" key="1">
    <source>
        <dbReference type="ARBA" id="ARBA00022490"/>
    </source>
</evidence>
<dbReference type="InterPro" id="IPR002882">
    <property type="entry name" value="CofD"/>
</dbReference>
<protein>
    <recommendedName>
        <fullName evidence="4">YvcK family protein</fullName>
    </recommendedName>
</protein>
<dbReference type="InterPro" id="IPR010119">
    <property type="entry name" value="Gluconeogen_factor"/>
</dbReference>
<name>A0A1G2F5J9_9BACT</name>
<keyword evidence="1" id="KW-0963">Cytoplasm</keyword>
<accession>A0A1G2F5J9</accession>
<dbReference type="InterPro" id="IPR038136">
    <property type="entry name" value="CofD-like_dom_sf"/>
</dbReference>
<organism evidence="2 3">
    <name type="scientific">Candidatus Portnoybacteria bacterium RBG_13_41_18</name>
    <dbReference type="NCBI Taxonomy" id="1801991"/>
    <lineage>
        <taxon>Bacteria</taxon>
        <taxon>Candidatus Portnoyibacteriota</taxon>
    </lineage>
</organism>
<evidence type="ECO:0000313" key="3">
    <source>
        <dbReference type="Proteomes" id="UP000177725"/>
    </source>
</evidence>
<dbReference type="Pfam" id="PF01933">
    <property type="entry name" value="CofD"/>
    <property type="match status" value="1"/>
</dbReference>
<gene>
    <name evidence="2" type="ORF">A2174_01820</name>
</gene>
<dbReference type="EMBL" id="MHMV01000056">
    <property type="protein sequence ID" value="OGZ33042.1"/>
    <property type="molecule type" value="Genomic_DNA"/>
</dbReference>
<dbReference type="GO" id="GO:0043743">
    <property type="term" value="F:LPPG:FO 2-phospho-L-lactate transferase activity"/>
    <property type="evidence" value="ECO:0007669"/>
    <property type="project" value="InterPro"/>
</dbReference>
<dbReference type="PANTHER" id="PTHR30135">
    <property type="entry name" value="UNCHARACTERIZED PROTEIN YVCK-RELATED"/>
    <property type="match status" value="1"/>
</dbReference>
<evidence type="ECO:0000313" key="2">
    <source>
        <dbReference type="EMBL" id="OGZ33042.1"/>
    </source>
</evidence>